<accession>A0A067RUG5</accession>
<feature type="domain" description="RNase H type-1" evidence="4">
    <location>
        <begin position="211"/>
        <end position="357"/>
    </location>
</feature>
<evidence type="ECO:0000313" key="6">
    <source>
        <dbReference type="Proteomes" id="UP000027135"/>
    </source>
</evidence>
<keyword evidence="6" id="KW-1185">Reference proteome</keyword>
<dbReference type="InterPro" id="IPR050092">
    <property type="entry name" value="RNase_H"/>
</dbReference>
<dbReference type="InParanoid" id="A0A067RUG5"/>
<dbReference type="PROSITE" id="PS50879">
    <property type="entry name" value="RNASE_H_1"/>
    <property type="match status" value="1"/>
</dbReference>
<feature type="compositionally biased region" description="Polar residues" evidence="3">
    <location>
        <begin position="153"/>
        <end position="166"/>
    </location>
</feature>
<dbReference type="GO" id="GO:0043137">
    <property type="term" value="P:DNA replication, removal of RNA primer"/>
    <property type="evidence" value="ECO:0007669"/>
    <property type="project" value="TreeGrafter"/>
</dbReference>
<gene>
    <name evidence="5" type="ORF">L798_00100</name>
</gene>
<evidence type="ECO:0000313" key="5">
    <source>
        <dbReference type="EMBL" id="KDR24450.1"/>
    </source>
</evidence>
<evidence type="ECO:0000256" key="2">
    <source>
        <dbReference type="SAM" id="Coils"/>
    </source>
</evidence>
<dbReference type="SUPFAM" id="SSF53098">
    <property type="entry name" value="Ribonuclease H-like"/>
    <property type="match status" value="1"/>
</dbReference>
<dbReference type="InterPro" id="IPR002156">
    <property type="entry name" value="RNaseH_domain"/>
</dbReference>
<dbReference type="CDD" id="cd09280">
    <property type="entry name" value="RNase_HI_eukaryote_like"/>
    <property type="match status" value="1"/>
</dbReference>
<dbReference type="eggNOG" id="KOG3752">
    <property type="taxonomic scope" value="Eukaryota"/>
</dbReference>
<comment type="similarity">
    <text evidence="1">Belongs to the RNase H family.</text>
</comment>
<dbReference type="EMBL" id="KK852411">
    <property type="protein sequence ID" value="KDR24450.1"/>
    <property type="molecule type" value="Genomic_DNA"/>
</dbReference>
<dbReference type="InterPro" id="IPR012337">
    <property type="entry name" value="RNaseH-like_sf"/>
</dbReference>
<dbReference type="InterPro" id="IPR036397">
    <property type="entry name" value="RNaseH_sf"/>
</dbReference>
<organism evidence="5 6">
    <name type="scientific">Zootermopsis nevadensis</name>
    <name type="common">Dampwood termite</name>
    <dbReference type="NCBI Taxonomy" id="136037"/>
    <lineage>
        <taxon>Eukaryota</taxon>
        <taxon>Metazoa</taxon>
        <taxon>Ecdysozoa</taxon>
        <taxon>Arthropoda</taxon>
        <taxon>Hexapoda</taxon>
        <taxon>Insecta</taxon>
        <taxon>Pterygota</taxon>
        <taxon>Neoptera</taxon>
        <taxon>Polyneoptera</taxon>
        <taxon>Dictyoptera</taxon>
        <taxon>Blattodea</taxon>
        <taxon>Blattoidea</taxon>
        <taxon>Termitoidae</taxon>
        <taxon>Termopsidae</taxon>
        <taxon>Zootermopsis</taxon>
    </lineage>
</organism>
<dbReference type="Gene3D" id="3.30.420.10">
    <property type="entry name" value="Ribonuclease H-like superfamily/Ribonuclease H"/>
    <property type="match status" value="1"/>
</dbReference>
<proteinExistence type="inferred from homology"/>
<dbReference type="PANTHER" id="PTHR10642">
    <property type="entry name" value="RIBONUCLEASE H1"/>
    <property type="match status" value="1"/>
</dbReference>
<feature type="region of interest" description="Disordered" evidence="3">
    <location>
        <begin position="153"/>
        <end position="194"/>
    </location>
</feature>
<dbReference type="OrthoDB" id="407198at2759"/>
<dbReference type="Pfam" id="PF00075">
    <property type="entry name" value="RNase_H"/>
    <property type="match status" value="1"/>
</dbReference>
<dbReference type="GO" id="GO:0003676">
    <property type="term" value="F:nucleic acid binding"/>
    <property type="evidence" value="ECO:0007669"/>
    <property type="project" value="InterPro"/>
</dbReference>
<protein>
    <submittedName>
        <fullName evidence="5">Ribonuclease H1</fullName>
    </submittedName>
</protein>
<dbReference type="Proteomes" id="UP000027135">
    <property type="component" value="Unassembled WGS sequence"/>
</dbReference>
<dbReference type="STRING" id="136037.A0A067RUG5"/>
<dbReference type="PANTHER" id="PTHR10642:SF31">
    <property type="entry name" value="RIBONUCLEASE H1"/>
    <property type="match status" value="1"/>
</dbReference>
<evidence type="ECO:0000256" key="3">
    <source>
        <dbReference type="SAM" id="MobiDB-lite"/>
    </source>
</evidence>
<feature type="coiled-coil region" evidence="2">
    <location>
        <begin position="90"/>
        <end position="117"/>
    </location>
</feature>
<dbReference type="GO" id="GO:0004523">
    <property type="term" value="F:RNA-DNA hybrid ribonuclease activity"/>
    <property type="evidence" value="ECO:0007669"/>
    <property type="project" value="InterPro"/>
</dbReference>
<sequence>MTDKNVTQSSPGTHVSSIKLKGNALKQRLSVLEKKFEESMKELCIEIDTARECIETFCTEVNIPSKSKANNQTEMTKECKRLQECLSKIAKHYADSVTELKAEINSLKLEVTTLRIEEGNNETNSGKGACIDSNSLSFKRNLTSVLESLRPSVTTKRSYSTSSTENKTTKRKGSASFDGAGPSKVLKVEPPDSDYDSSSKINAFPGFEVDMDGYVHVYTDGACENNGRANPRAGIGVWFADNHPLNYSERVRGRLTNNTAEIQAATCAIELAKKAGIRKLLLHTDSQFLINCITVWIHKWKQNGWILTDGGKVKNKEDLIELDEALEGMYVKWNHVRGHTGNHGNEMADTLARAGAKKIY</sequence>
<dbReference type="FunFam" id="3.30.420.10:FF:000115">
    <property type="entry name" value="Ribonuclease H"/>
    <property type="match status" value="1"/>
</dbReference>
<keyword evidence="2" id="KW-0175">Coiled coil</keyword>
<evidence type="ECO:0000256" key="1">
    <source>
        <dbReference type="ARBA" id="ARBA00005300"/>
    </source>
</evidence>
<reference evidence="5 6" key="1">
    <citation type="journal article" date="2014" name="Nat. Commun.">
        <title>Molecular traces of alternative social organization in a termite genome.</title>
        <authorList>
            <person name="Terrapon N."/>
            <person name="Li C."/>
            <person name="Robertson H.M."/>
            <person name="Ji L."/>
            <person name="Meng X."/>
            <person name="Booth W."/>
            <person name="Chen Z."/>
            <person name="Childers C.P."/>
            <person name="Glastad K.M."/>
            <person name="Gokhale K."/>
            <person name="Gowin J."/>
            <person name="Gronenberg W."/>
            <person name="Hermansen R.A."/>
            <person name="Hu H."/>
            <person name="Hunt B.G."/>
            <person name="Huylmans A.K."/>
            <person name="Khalil S.M."/>
            <person name="Mitchell R.D."/>
            <person name="Munoz-Torres M.C."/>
            <person name="Mustard J.A."/>
            <person name="Pan H."/>
            <person name="Reese J.T."/>
            <person name="Scharf M.E."/>
            <person name="Sun F."/>
            <person name="Vogel H."/>
            <person name="Xiao J."/>
            <person name="Yang W."/>
            <person name="Yang Z."/>
            <person name="Yang Z."/>
            <person name="Zhou J."/>
            <person name="Zhu J."/>
            <person name="Brent C.S."/>
            <person name="Elsik C.G."/>
            <person name="Goodisman M.A."/>
            <person name="Liberles D.A."/>
            <person name="Roe R.M."/>
            <person name="Vargo E.L."/>
            <person name="Vilcinskas A."/>
            <person name="Wang J."/>
            <person name="Bornberg-Bauer E."/>
            <person name="Korb J."/>
            <person name="Zhang G."/>
            <person name="Liebig J."/>
        </authorList>
    </citation>
    <scope>NUCLEOTIDE SEQUENCE [LARGE SCALE GENOMIC DNA]</scope>
    <source>
        <tissue evidence="5">Whole organism</tissue>
    </source>
</reference>
<dbReference type="AlphaFoldDB" id="A0A067RUG5"/>
<dbReference type="FunCoup" id="A0A067RUG5">
    <property type="interactions" value="1536"/>
</dbReference>
<name>A0A067RUG5_ZOONE</name>
<evidence type="ECO:0000259" key="4">
    <source>
        <dbReference type="PROSITE" id="PS50879"/>
    </source>
</evidence>